<evidence type="ECO:0000256" key="1">
    <source>
        <dbReference type="SAM" id="MobiDB-lite"/>
    </source>
</evidence>
<feature type="region of interest" description="Disordered" evidence="1">
    <location>
        <begin position="397"/>
        <end position="428"/>
    </location>
</feature>
<dbReference type="OrthoDB" id="6247869at2759"/>
<organism evidence="4">
    <name type="scientific">Echinostoma caproni</name>
    <dbReference type="NCBI Taxonomy" id="27848"/>
    <lineage>
        <taxon>Eukaryota</taxon>
        <taxon>Metazoa</taxon>
        <taxon>Spiralia</taxon>
        <taxon>Lophotrochozoa</taxon>
        <taxon>Platyhelminthes</taxon>
        <taxon>Trematoda</taxon>
        <taxon>Digenea</taxon>
        <taxon>Plagiorchiida</taxon>
        <taxon>Echinostomata</taxon>
        <taxon>Echinostomatoidea</taxon>
        <taxon>Echinostomatidae</taxon>
        <taxon>Echinostoma</taxon>
    </lineage>
</organism>
<reference evidence="4" key="1">
    <citation type="submission" date="2016-06" db="UniProtKB">
        <authorList>
            <consortium name="WormBaseParasite"/>
        </authorList>
    </citation>
    <scope>IDENTIFICATION</scope>
</reference>
<gene>
    <name evidence="2" type="ORF">ECPE_LOCUS14825</name>
</gene>
<feature type="compositionally biased region" description="Basic and acidic residues" evidence="1">
    <location>
        <begin position="416"/>
        <end position="428"/>
    </location>
</feature>
<evidence type="ECO:0000313" key="4">
    <source>
        <dbReference type="WBParaSite" id="ECPE_0001486501-mRNA-1"/>
    </source>
</evidence>
<name>A0A183B6J0_9TREM</name>
<sequence length="428" mass="49206">MENREIGGRSRDNFSRIKGLIPHLTLVDTPVEPVYPTVNYLQCALTTNSETRAEKKRIKSVKSSVASDLLVDRYPTKPNSRSPHQRSILPYRRETNEKAVVYLTATSLFDRPKQEMDDLSTGQTAIRKITQASDYIPKPKQAQNRTGHIFREPLTLITFRPLLAPFVPELLRLLVNSVETYCYQHDWALLFEPLLDYYEVAKMALTRLVALWYDTHEMRQIIKTLSVPVKIVTVRLFLDELAVKPLLFKRKHVNELVKIPMFDFFLRPHPRVRAIVQRAIMASSAVHKPELRGCEYGEGKTIESALIEVVLEISDYHFWNHLTSLKIRAAFKNITEVEREQVAVEEKMKRESVRQFLPTTEEIGITETYSDRYSDPGYCAFEDISKLHAFCQRVSEDEEVSSCKSSSPVLSSDSQTRSKEASGTAEHE</sequence>
<reference evidence="2 3" key="2">
    <citation type="submission" date="2018-11" db="EMBL/GenBank/DDBJ databases">
        <authorList>
            <consortium name="Pathogen Informatics"/>
        </authorList>
    </citation>
    <scope>NUCLEOTIDE SEQUENCE [LARGE SCALE GENOMIC DNA]</scope>
    <source>
        <strain evidence="2 3">Egypt</strain>
    </source>
</reference>
<dbReference type="WBParaSite" id="ECPE_0001486501-mRNA-1">
    <property type="protein sequence ID" value="ECPE_0001486501-mRNA-1"/>
    <property type="gene ID" value="ECPE_0001486501"/>
</dbReference>
<evidence type="ECO:0000313" key="3">
    <source>
        <dbReference type="Proteomes" id="UP000272942"/>
    </source>
</evidence>
<dbReference type="EMBL" id="UZAN01058658">
    <property type="protein sequence ID" value="VDP92097.1"/>
    <property type="molecule type" value="Genomic_DNA"/>
</dbReference>
<feature type="compositionally biased region" description="Low complexity" evidence="1">
    <location>
        <begin position="402"/>
        <end position="414"/>
    </location>
</feature>
<evidence type="ECO:0000313" key="2">
    <source>
        <dbReference type="EMBL" id="VDP92097.1"/>
    </source>
</evidence>
<accession>A0A183B6J0</accession>
<keyword evidence="3" id="KW-1185">Reference proteome</keyword>
<dbReference type="Proteomes" id="UP000272942">
    <property type="component" value="Unassembled WGS sequence"/>
</dbReference>
<dbReference type="AlphaFoldDB" id="A0A183B6J0"/>
<proteinExistence type="predicted"/>
<protein>
    <submittedName>
        <fullName evidence="4">Ras-GEF domain-containing protein</fullName>
    </submittedName>
</protein>